<name>A0AAE3AW02_9FIRM</name>
<protein>
    <submittedName>
        <fullName evidence="5">Methyltransferase domain-containing protein</fullName>
    </submittedName>
</protein>
<dbReference type="Pfam" id="PF08241">
    <property type="entry name" value="Methyltransf_11"/>
    <property type="match status" value="1"/>
</dbReference>
<proteinExistence type="inferred from homology"/>
<dbReference type="GO" id="GO:0008757">
    <property type="term" value="F:S-adenosylmethionine-dependent methyltransferase activity"/>
    <property type="evidence" value="ECO:0007669"/>
    <property type="project" value="InterPro"/>
</dbReference>
<dbReference type="GO" id="GO:0032259">
    <property type="term" value="P:methylation"/>
    <property type="evidence" value="ECO:0007669"/>
    <property type="project" value="UniProtKB-KW"/>
</dbReference>
<dbReference type="PANTHER" id="PTHR44942">
    <property type="entry name" value="METHYLTRANSF_11 DOMAIN-CONTAINING PROTEIN"/>
    <property type="match status" value="1"/>
</dbReference>
<dbReference type="CDD" id="cd02440">
    <property type="entry name" value="AdoMet_MTases"/>
    <property type="match status" value="1"/>
</dbReference>
<feature type="domain" description="Methyltransferase type 11" evidence="4">
    <location>
        <begin position="43"/>
        <end position="136"/>
    </location>
</feature>
<evidence type="ECO:0000259" key="4">
    <source>
        <dbReference type="Pfam" id="PF08241"/>
    </source>
</evidence>
<keyword evidence="6" id="KW-1185">Reference proteome</keyword>
<evidence type="ECO:0000256" key="1">
    <source>
        <dbReference type="ARBA" id="ARBA00008361"/>
    </source>
</evidence>
<dbReference type="SUPFAM" id="SSF53335">
    <property type="entry name" value="S-adenosyl-L-methionine-dependent methyltransferases"/>
    <property type="match status" value="1"/>
</dbReference>
<dbReference type="EMBL" id="JAJEQF010000043">
    <property type="protein sequence ID" value="MCC2168704.1"/>
    <property type="molecule type" value="Genomic_DNA"/>
</dbReference>
<dbReference type="InterPro" id="IPR051052">
    <property type="entry name" value="Diverse_substrate_MTase"/>
</dbReference>
<reference evidence="5 6" key="1">
    <citation type="submission" date="2021-10" db="EMBL/GenBank/DDBJ databases">
        <title>Anaerobic single-cell dispensing facilitates the cultivation of human gut bacteria.</title>
        <authorList>
            <person name="Afrizal A."/>
        </authorList>
    </citation>
    <scope>NUCLEOTIDE SEQUENCE [LARGE SCALE GENOMIC DNA]</scope>
    <source>
        <strain evidence="5 6">CLA-AA-H244</strain>
    </source>
</reference>
<gene>
    <name evidence="5" type="ORF">LKD45_13580</name>
</gene>
<dbReference type="InterPro" id="IPR029063">
    <property type="entry name" value="SAM-dependent_MTases_sf"/>
</dbReference>
<evidence type="ECO:0000256" key="2">
    <source>
        <dbReference type="ARBA" id="ARBA00022603"/>
    </source>
</evidence>
<accession>A0AAE3AW02</accession>
<keyword evidence="3" id="KW-0808">Transferase</keyword>
<keyword evidence="2 5" id="KW-0489">Methyltransferase</keyword>
<comment type="similarity">
    <text evidence="1">Belongs to the methyltransferase superfamily.</text>
</comment>
<dbReference type="InterPro" id="IPR013216">
    <property type="entry name" value="Methyltransf_11"/>
</dbReference>
<dbReference type="Gene3D" id="3.40.50.150">
    <property type="entry name" value="Vaccinia Virus protein VP39"/>
    <property type="match status" value="1"/>
</dbReference>
<sequence>MDKITFDEKRIAEGYMNRPWLHKKVIERFISDCEVTSNFRNGLDVGCGAGLSTKALHLICDRVTGTDISEQMIQVCKEEYKDNKAYTFYRAKAEETKAPAEKYDIVTAAGMVNWVDRDLFLENMGHALQDQGILLIYDFWIIDKMQGNDAYTNWYHEEYLKRFPKPPRNENTWKQSELPDYFHIKNQITYELFYDFSIEQFIDFMMIQSNVNTKIENGEVSEVEARDWFKNSLSPVFENRKKTLYFTGYSWYLYKSAVHRVLSSGCC</sequence>
<dbReference type="PANTHER" id="PTHR44942:SF4">
    <property type="entry name" value="METHYLTRANSFERASE TYPE 11 DOMAIN-CONTAINING PROTEIN"/>
    <property type="match status" value="1"/>
</dbReference>
<evidence type="ECO:0000313" key="5">
    <source>
        <dbReference type="EMBL" id="MCC2168704.1"/>
    </source>
</evidence>
<dbReference type="Proteomes" id="UP001199355">
    <property type="component" value="Unassembled WGS sequence"/>
</dbReference>
<comment type="caution">
    <text evidence="5">The sequence shown here is derived from an EMBL/GenBank/DDBJ whole genome shotgun (WGS) entry which is preliminary data.</text>
</comment>
<organism evidence="5 6">
    <name type="scientific">Gallintestinimicrobium propionicum</name>
    <dbReference type="NCBI Taxonomy" id="2981770"/>
    <lineage>
        <taxon>Bacteria</taxon>
        <taxon>Bacillati</taxon>
        <taxon>Bacillota</taxon>
        <taxon>Clostridia</taxon>
        <taxon>Lachnospirales</taxon>
        <taxon>Lachnospiraceae</taxon>
        <taxon>Gallintestinimicrobium</taxon>
    </lineage>
</organism>
<dbReference type="AlphaFoldDB" id="A0AAE3AW02"/>
<evidence type="ECO:0000313" key="6">
    <source>
        <dbReference type="Proteomes" id="UP001199355"/>
    </source>
</evidence>
<evidence type="ECO:0000256" key="3">
    <source>
        <dbReference type="ARBA" id="ARBA00022679"/>
    </source>
</evidence>
<dbReference type="RefSeq" id="WP_308728852.1">
    <property type="nucleotide sequence ID" value="NZ_JAJEQF010000043.1"/>
</dbReference>